<keyword evidence="2 9" id="KW-0813">Transport</keyword>
<comment type="similarity">
    <text evidence="8 9">Belongs to the TRAP transporter small permease family.</text>
</comment>
<reference evidence="12" key="1">
    <citation type="submission" date="2016-10" db="EMBL/GenBank/DDBJ databases">
        <authorList>
            <person name="Varghese N."/>
            <person name="Submissions S."/>
        </authorList>
    </citation>
    <scope>NUCLEOTIDE SEQUENCE [LARGE SCALE GENOMIC DNA]</scope>
    <source>
        <strain evidence="12">DSM 241</strain>
    </source>
</reference>
<sequence length="185" mass="20647">MSRLLLRIERALNQVTRLAGGVAAVSMAALVLLVFINMAARYALGIGTVWSQELEWYVLSLTVMTGIAYAMRADEHVRVDVFSHHLSRVGKLWLDGITMLVVAIPVSLLVLYYTWPFVQIAYVRGEGSPNAGGMPWLFLPKAMILLGFALILIESLRQLLRIGRRLVFHYRHPRRHNAGSAGHAA</sequence>
<keyword evidence="5 9" id="KW-0812">Transmembrane</keyword>
<evidence type="ECO:0000256" key="5">
    <source>
        <dbReference type="ARBA" id="ARBA00022692"/>
    </source>
</evidence>
<evidence type="ECO:0000256" key="6">
    <source>
        <dbReference type="ARBA" id="ARBA00022989"/>
    </source>
</evidence>
<gene>
    <name evidence="11" type="ORF">SAMN05444515_105189</name>
</gene>
<keyword evidence="7 9" id="KW-0472">Membrane</keyword>
<feature type="transmembrane region" description="Helical" evidence="9">
    <location>
        <begin position="135"/>
        <end position="156"/>
    </location>
</feature>
<dbReference type="PANTHER" id="PTHR35011">
    <property type="entry name" value="2,3-DIKETO-L-GULONATE TRAP TRANSPORTER SMALL PERMEASE PROTEIN YIAM"/>
    <property type="match status" value="1"/>
</dbReference>
<dbReference type="Proteomes" id="UP000199256">
    <property type="component" value="Unassembled WGS sequence"/>
</dbReference>
<name>A0A1H7K9S2_9GAMM</name>
<feature type="transmembrane region" description="Helical" evidence="9">
    <location>
        <begin position="54"/>
        <end position="71"/>
    </location>
</feature>
<dbReference type="EMBL" id="FOAA01000005">
    <property type="protein sequence ID" value="SEK83641.1"/>
    <property type="molecule type" value="Genomic_DNA"/>
</dbReference>
<comment type="function">
    <text evidence="9">Part of the tripartite ATP-independent periplasmic (TRAP) transport system.</text>
</comment>
<comment type="subcellular location">
    <subcellularLocation>
        <location evidence="1 9">Cell inner membrane</location>
        <topology evidence="1 9">Multi-pass membrane protein</topology>
    </subcellularLocation>
</comment>
<evidence type="ECO:0000256" key="8">
    <source>
        <dbReference type="ARBA" id="ARBA00038436"/>
    </source>
</evidence>
<dbReference type="GO" id="GO:0022857">
    <property type="term" value="F:transmembrane transporter activity"/>
    <property type="evidence" value="ECO:0007669"/>
    <property type="project" value="UniProtKB-UniRule"/>
</dbReference>
<evidence type="ECO:0000313" key="11">
    <source>
        <dbReference type="EMBL" id="SEK83641.1"/>
    </source>
</evidence>
<dbReference type="PANTHER" id="PTHR35011:SF4">
    <property type="entry name" value="SLL1102 PROTEIN"/>
    <property type="match status" value="1"/>
</dbReference>
<dbReference type="RefSeq" id="WP_090252503.1">
    <property type="nucleotide sequence ID" value="NZ_FOAA01000005.1"/>
</dbReference>
<evidence type="ECO:0000256" key="2">
    <source>
        <dbReference type="ARBA" id="ARBA00022448"/>
    </source>
</evidence>
<comment type="subunit">
    <text evidence="9">The complex comprises the extracytoplasmic solute receptor protein and the two transmembrane proteins.</text>
</comment>
<dbReference type="STRING" id="1396821.SAMN05444515_105189"/>
<dbReference type="InterPro" id="IPR007387">
    <property type="entry name" value="TRAP_DctQ"/>
</dbReference>
<organism evidence="11 12">
    <name type="scientific">Ectothiorhodospira marina</name>
    <dbReference type="NCBI Taxonomy" id="1396821"/>
    <lineage>
        <taxon>Bacteria</taxon>
        <taxon>Pseudomonadati</taxon>
        <taxon>Pseudomonadota</taxon>
        <taxon>Gammaproteobacteria</taxon>
        <taxon>Chromatiales</taxon>
        <taxon>Ectothiorhodospiraceae</taxon>
        <taxon>Ectothiorhodospira</taxon>
    </lineage>
</organism>
<keyword evidence="3" id="KW-1003">Cell membrane</keyword>
<feature type="transmembrane region" description="Helical" evidence="9">
    <location>
        <begin position="92"/>
        <end position="115"/>
    </location>
</feature>
<protein>
    <recommendedName>
        <fullName evidence="9">TRAP transporter small permease protein</fullName>
    </recommendedName>
</protein>
<evidence type="ECO:0000313" key="12">
    <source>
        <dbReference type="Proteomes" id="UP000199256"/>
    </source>
</evidence>
<dbReference type="GO" id="GO:0005886">
    <property type="term" value="C:plasma membrane"/>
    <property type="evidence" value="ECO:0007669"/>
    <property type="project" value="UniProtKB-SubCell"/>
</dbReference>
<evidence type="ECO:0000256" key="9">
    <source>
        <dbReference type="RuleBase" id="RU369079"/>
    </source>
</evidence>
<dbReference type="OrthoDB" id="9795655at2"/>
<accession>A0A1H7K9S2</accession>
<dbReference type="InterPro" id="IPR055348">
    <property type="entry name" value="DctQ"/>
</dbReference>
<keyword evidence="12" id="KW-1185">Reference proteome</keyword>
<evidence type="ECO:0000256" key="1">
    <source>
        <dbReference type="ARBA" id="ARBA00004429"/>
    </source>
</evidence>
<evidence type="ECO:0000256" key="7">
    <source>
        <dbReference type="ARBA" id="ARBA00023136"/>
    </source>
</evidence>
<keyword evidence="6 9" id="KW-1133">Transmembrane helix</keyword>
<keyword evidence="4 9" id="KW-0997">Cell inner membrane</keyword>
<dbReference type="AlphaFoldDB" id="A0A1H7K9S2"/>
<dbReference type="Pfam" id="PF04290">
    <property type="entry name" value="DctQ"/>
    <property type="match status" value="1"/>
</dbReference>
<feature type="domain" description="Tripartite ATP-independent periplasmic transporters DctQ component" evidence="10">
    <location>
        <begin position="30"/>
        <end position="162"/>
    </location>
</feature>
<evidence type="ECO:0000256" key="4">
    <source>
        <dbReference type="ARBA" id="ARBA00022519"/>
    </source>
</evidence>
<proteinExistence type="inferred from homology"/>
<evidence type="ECO:0000259" key="10">
    <source>
        <dbReference type="Pfam" id="PF04290"/>
    </source>
</evidence>
<evidence type="ECO:0000256" key="3">
    <source>
        <dbReference type="ARBA" id="ARBA00022475"/>
    </source>
</evidence>
<feature type="transmembrane region" description="Helical" evidence="9">
    <location>
        <begin position="21"/>
        <end position="42"/>
    </location>
</feature>